<protein>
    <recommendedName>
        <fullName evidence="3">Wall-associated receptor kinase galacturonan-binding domain-containing protein</fullName>
    </recommendedName>
</protein>
<feature type="domain" description="Wall-associated receptor kinase galacturonan-binding" evidence="3">
    <location>
        <begin position="38"/>
        <end position="102"/>
    </location>
</feature>
<comment type="subcellular location">
    <subcellularLocation>
        <location evidence="1">Membrane</location>
        <topology evidence="1">Single-pass membrane protein</topology>
    </subcellularLocation>
</comment>
<gene>
    <name evidence="4" type="ORF">CDL12_23084</name>
</gene>
<dbReference type="Proteomes" id="UP000231279">
    <property type="component" value="Unassembled WGS sequence"/>
</dbReference>
<accession>A0A2G9GGQ2</accession>
<dbReference type="InterPro" id="IPR025287">
    <property type="entry name" value="WAK_GUB"/>
</dbReference>
<evidence type="ECO:0000259" key="3">
    <source>
        <dbReference type="Pfam" id="PF13947"/>
    </source>
</evidence>
<name>A0A2G9GGQ2_9LAMI</name>
<keyword evidence="2" id="KW-0732">Signal</keyword>
<evidence type="ECO:0000313" key="4">
    <source>
        <dbReference type="EMBL" id="PIN04375.1"/>
    </source>
</evidence>
<dbReference type="Pfam" id="PF13947">
    <property type="entry name" value="GUB_WAK_bind"/>
    <property type="match status" value="1"/>
</dbReference>
<dbReference type="STRING" id="429701.A0A2G9GGQ2"/>
<reference evidence="5" key="1">
    <citation type="journal article" date="2018" name="Gigascience">
        <title>Genome assembly of the Pink Ipe (Handroanthus impetiginosus, Bignoniaceae), a highly valued, ecologically keystone Neotropical timber forest tree.</title>
        <authorList>
            <person name="Silva-Junior O.B."/>
            <person name="Grattapaglia D."/>
            <person name="Novaes E."/>
            <person name="Collevatti R.G."/>
        </authorList>
    </citation>
    <scope>NUCLEOTIDE SEQUENCE [LARGE SCALE GENOMIC DNA]</scope>
    <source>
        <strain evidence="5">cv. UFG-1</strain>
    </source>
</reference>
<evidence type="ECO:0000256" key="2">
    <source>
        <dbReference type="ARBA" id="ARBA00022729"/>
    </source>
</evidence>
<evidence type="ECO:0000256" key="1">
    <source>
        <dbReference type="ARBA" id="ARBA00004167"/>
    </source>
</evidence>
<proteinExistence type="predicted"/>
<comment type="caution">
    <text evidence="4">The sequence shown here is derived from an EMBL/GenBank/DDBJ whole genome shotgun (WGS) entry which is preliminary data.</text>
</comment>
<dbReference type="GO" id="GO:0016020">
    <property type="term" value="C:membrane"/>
    <property type="evidence" value="ECO:0007669"/>
    <property type="project" value="UniProtKB-SubCell"/>
</dbReference>
<dbReference type="OrthoDB" id="1146903at2759"/>
<keyword evidence="5" id="KW-1185">Reference proteome</keyword>
<evidence type="ECO:0000313" key="5">
    <source>
        <dbReference type="Proteomes" id="UP000231279"/>
    </source>
</evidence>
<dbReference type="PANTHER" id="PTHR33138:SF30">
    <property type="entry name" value="LEAF RUST 10 DISEASE-RESISTANCE LOCUS RECEPTOR-LIKE PROTEIN KINASE-LIKE 2.7"/>
    <property type="match status" value="1"/>
</dbReference>
<dbReference type="GO" id="GO:0030247">
    <property type="term" value="F:polysaccharide binding"/>
    <property type="evidence" value="ECO:0007669"/>
    <property type="project" value="InterPro"/>
</dbReference>
<dbReference type="PANTHER" id="PTHR33138">
    <property type="entry name" value="OS01G0690200 PROTEIN"/>
    <property type="match status" value="1"/>
</dbReference>
<organism evidence="4 5">
    <name type="scientific">Handroanthus impetiginosus</name>
    <dbReference type="NCBI Taxonomy" id="429701"/>
    <lineage>
        <taxon>Eukaryota</taxon>
        <taxon>Viridiplantae</taxon>
        <taxon>Streptophyta</taxon>
        <taxon>Embryophyta</taxon>
        <taxon>Tracheophyta</taxon>
        <taxon>Spermatophyta</taxon>
        <taxon>Magnoliopsida</taxon>
        <taxon>eudicotyledons</taxon>
        <taxon>Gunneridae</taxon>
        <taxon>Pentapetalae</taxon>
        <taxon>asterids</taxon>
        <taxon>lamiids</taxon>
        <taxon>Lamiales</taxon>
        <taxon>Bignoniaceae</taxon>
        <taxon>Crescentiina</taxon>
        <taxon>Tabebuia alliance</taxon>
        <taxon>Handroanthus</taxon>
    </lineage>
</organism>
<dbReference type="EMBL" id="NKXS01005179">
    <property type="protein sequence ID" value="PIN04375.1"/>
    <property type="molecule type" value="Genomic_DNA"/>
</dbReference>
<dbReference type="AlphaFoldDB" id="A0A2G9GGQ2"/>
<sequence>MKYAKKKSRFLLTEMGLPNELLPHGRMWTSHGKQSPYCRPSACGHIRNISYPFRLRDDPQHCGDPKYQLSCENNTTTILYLGSQNYHVQAINYENHAIHLIDPTIKKNDTCSSPQYSLSRHDLRVYSPYDNMFVGHAKPMPTPVTFMSCPHPVSNSALFLETSEDCFSQSGNYKRHTYIRFGDLKVSDVTDYCRIDIMAMSSLRVKDENNVSLSEIHSSLLYGFELSFLRRRPLSCRIYCSCLLPAYIKSAICWCDELSSRCECLCTTHSFCYYKYGY</sequence>